<keyword evidence="15" id="KW-0325">Glycoprotein</keyword>
<dbReference type="InterPro" id="IPR008271">
    <property type="entry name" value="Ser/Thr_kinase_AS"/>
</dbReference>
<dbReference type="Proteomes" id="UP001634007">
    <property type="component" value="Unassembled WGS sequence"/>
</dbReference>
<dbReference type="InterPro" id="IPR017441">
    <property type="entry name" value="Protein_kinase_ATP_BS"/>
</dbReference>
<dbReference type="InterPro" id="IPR043891">
    <property type="entry name" value="SPARK"/>
</dbReference>
<dbReference type="Gene3D" id="1.10.510.10">
    <property type="entry name" value="Transferase(Phosphotransferase) domain 1"/>
    <property type="match status" value="1"/>
</dbReference>
<evidence type="ECO:0000256" key="9">
    <source>
        <dbReference type="ARBA" id="ARBA00022741"/>
    </source>
</evidence>
<accession>A0ABD3KDE7</accession>
<dbReference type="CDD" id="cd14066">
    <property type="entry name" value="STKc_IRAK"/>
    <property type="match status" value="1"/>
</dbReference>
<organism evidence="23 24">
    <name type="scientific">Eucalyptus globulus</name>
    <name type="common">Tasmanian blue gum</name>
    <dbReference type="NCBI Taxonomy" id="34317"/>
    <lineage>
        <taxon>Eukaryota</taxon>
        <taxon>Viridiplantae</taxon>
        <taxon>Streptophyta</taxon>
        <taxon>Embryophyta</taxon>
        <taxon>Tracheophyta</taxon>
        <taxon>Spermatophyta</taxon>
        <taxon>Magnoliopsida</taxon>
        <taxon>eudicotyledons</taxon>
        <taxon>Gunneridae</taxon>
        <taxon>Pentapetalae</taxon>
        <taxon>rosids</taxon>
        <taxon>malvids</taxon>
        <taxon>Myrtales</taxon>
        <taxon>Myrtaceae</taxon>
        <taxon>Myrtoideae</taxon>
        <taxon>Eucalypteae</taxon>
        <taxon>Eucalyptus</taxon>
    </lineage>
</organism>
<dbReference type="AlphaFoldDB" id="A0ABD3KDE7"/>
<protein>
    <recommendedName>
        <fullName evidence="3">non-specific serine/threonine protein kinase</fullName>
        <ecNumber evidence="3">2.7.11.1</ecNumber>
    </recommendedName>
</protein>
<dbReference type="InterPro" id="IPR001245">
    <property type="entry name" value="Ser-Thr/Tyr_kinase_cat_dom"/>
</dbReference>
<keyword evidence="13 20" id="KW-0472">Membrane</keyword>
<evidence type="ECO:0000256" key="11">
    <source>
        <dbReference type="ARBA" id="ARBA00022840"/>
    </source>
</evidence>
<evidence type="ECO:0000256" key="3">
    <source>
        <dbReference type="ARBA" id="ARBA00012513"/>
    </source>
</evidence>
<keyword evidence="10" id="KW-0418">Kinase</keyword>
<dbReference type="EMBL" id="JBJKBG010000006">
    <property type="protein sequence ID" value="KAL3737313.1"/>
    <property type="molecule type" value="Genomic_DNA"/>
</dbReference>
<dbReference type="PROSITE" id="PS50011">
    <property type="entry name" value="PROTEIN_KINASE_DOM"/>
    <property type="match status" value="1"/>
</dbReference>
<comment type="subcellular location">
    <subcellularLocation>
        <location evidence="1">Cell membrane</location>
        <topology evidence="1">Single-pass membrane protein</topology>
    </subcellularLocation>
    <subcellularLocation>
        <location evidence="2">Membrane</location>
        <topology evidence="2">Single-pass type I membrane protein</topology>
    </subcellularLocation>
</comment>
<dbReference type="PROSITE" id="PS51257">
    <property type="entry name" value="PROKAR_LIPOPROTEIN"/>
    <property type="match status" value="1"/>
</dbReference>
<comment type="caution">
    <text evidence="23">The sequence shown here is derived from an EMBL/GenBank/DDBJ whole genome shotgun (WGS) entry which is preliminary data.</text>
</comment>
<evidence type="ECO:0000256" key="8">
    <source>
        <dbReference type="ARBA" id="ARBA00022729"/>
    </source>
</evidence>
<dbReference type="InterPro" id="IPR000719">
    <property type="entry name" value="Prot_kinase_dom"/>
</dbReference>
<dbReference type="Pfam" id="PF19160">
    <property type="entry name" value="SPARK"/>
    <property type="match status" value="1"/>
</dbReference>
<evidence type="ECO:0000256" key="6">
    <source>
        <dbReference type="ARBA" id="ARBA00022679"/>
    </source>
</evidence>
<dbReference type="Gene3D" id="3.30.200.20">
    <property type="entry name" value="Phosphorylase Kinase, domain 1"/>
    <property type="match status" value="1"/>
</dbReference>
<keyword evidence="7 20" id="KW-0812">Transmembrane</keyword>
<keyword evidence="11 18" id="KW-0067">ATP-binding</keyword>
<dbReference type="GO" id="GO:0004674">
    <property type="term" value="F:protein serine/threonine kinase activity"/>
    <property type="evidence" value="ECO:0007669"/>
    <property type="project" value="UniProtKB-KW"/>
</dbReference>
<name>A0ABD3KDE7_EUCGL</name>
<keyword evidence="12 20" id="KW-1133">Transmembrane helix</keyword>
<gene>
    <name evidence="23" type="ORF">ACJRO7_026132</name>
</gene>
<sequence length="623" mass="67950">MERTLSFCSFLLLLLAVHDALGPVASASSSSSCPIDLGYVETLPWNSSLCQSRSEGGCCQTLLSLFGVGLAQYLRETSMFQLPNLTTSSSCLSEFGTRLAARSVQESWVPVCFNSSAQFVVNVSSCDGIASVQDWTAKVGPISPLDTSCKGDLTGTRCSQCVQAGLQVSSQLSRLAPNSTDCFYFAVLYAAGIVNELGPGDVTTANCIIGLPISSTTSKDSDHLSKRNVLKLVAIFLGALMGVLLAFGVIVLHRKREREKKRNGPHEEFVNGFKSSVLPNSGAKWFRFSELERATNRFSQGNFIGQGASGLVYKGTLSDGTLVAVKQIIDIDTEGDEEFSNEVEIISKIRHRNLLSLRGCCVTSDDFRGKRRYLVYDYMSNGSLSDNLSIGSAGLKRNALTWPQRKKIILDVAKGLAYLHDGIKPAIYHRDIKATNILLDSDMNASVADFGLAKQSREGQSHLTTRVAGTYGYLAPEYALYGQLTEKSDVYSFGVVILEIMSRRKVLDTSELNAGPLLITDWVYKQVKSGNVEETFDESIREEGPRGVMERFVHVGILCAHVMVAFRPTIAEALKMLEGDIDIPRLPDRPLPLSHESFRSFSSVTSSTRAGRKSSSSHGPFNV</sequence>
<keyword evidence="4" id="KW-1003">Cell membrane</keyword>
<comment type="catalytic activity">
    <reaction evidence="16">
        <text>L-threonyl-[protein] + ATP = O-phospho-L-threonyl-[protein] + ADP + H(+)</text>
        <dbReference type="Rhea" id="RHEA:46608"/>
        <dbReference type="Rhea" id="RHEA-COMP:11060"/>
        <dbReference type="Rhea" id="RHEA-COMP:11605"/>
        <dbReference type="ChEBI" id="CHEBI:15378"/>
        <dbReference type="ChEBI" id="CHEBI:30013"/>
        <dbReference type="ChEBI" id="CHEBI:30616"/>
        <dbReference type="ChEBI" id="CHEBI:61977"/>
        <dbReference type="ChEBI" id="CHEBI:456216"/>
        <dbReference type="EC" id="2.7.11.1"/>
    </reaction>
</comment>
<evidence type="ECO:0000256" key="20">
    <source>
        <dbReference type="SAM" id="Phobius"/>
    </source>
</evidence>
<evidence type="ECO:0000256" key="13">
    <source>
        <dbReference type="ARBA" id="ARBA00023136"/>
    </source>
</evidence>
<feature type="chain" id="PRO_5044809702" description="non-specific serine/threonine protein kinase" evidence="21">
    <location>
        <begin position="27"/>
        <end position="623"/>
    </location>
</feature>
<feature type="signal peptide" evidence="21">
    <location>
        <begin position="1"/>
        <end position="26"/>
    </location>
</feature>
<dbReference type="SMART" id="SM00220">
    <property type="entry name" value="S_TKc"/>
    <property type="match status" value="1"/>
</dbReference>
<evidence type="ECO:0000256" key="21">
    <source>
        <dbReference type="SAM" id="SignalP"/>
    </source>
</evidence>
<keyword evidence="14" id="KW-0675">Receptor</keyword>
<proteinExistence type="predicted"/>
<dbReference type="PROSITE" id="PS00107">
    <property type="entry name" value="PROTEIN_KINASE_ATP"/>
    <property type="match status" value="1"/>
</dbReference>
<evidence type="ECO:0000256" key="10">
    <source>
        <dbReference type="ARBA" id="ARBA00022777"/>
    </source>
</evidence>
<keyword evidence="5" id="KW-0723">Serine/threonine-protein kinase</keyword>
<keyword evidence="9 18" id="KW-0547">Nucleotide-binding</keyword>
<comment type="catalytic activity">
    <reaction evidence="17">
        <text>L-seryl-[protein] + ATP = O-phospho-L-seryl-[protein] + ADP + H(+)</text>
        <dbReference type="Rhea" id="RHEA:17989"/>
        <dbReference type="Rhea" id="RHEA-COMP:9863"/>
        <dbReference type="Rhea" id="RHEA-COMP:11604"/>
        <dbReference type="ChEBI" id="CHEBI:15378"/>
        <dbReference type="ChEBI" id="CHEBI:29999"/>
        <dbReference type="ChEBI" id="CHEBI:30616"/>
        <dbReference type="ChEBI" id="CHEBI:83421"/>
        <dbReference type="ChEBI" id="CHEBI:456216"/>
        <dbReference type="EC" id="2.7.11.1"/>
    </reaction>
</comment>
<keyword evidence="6" id="KW-0808">Transferase</keyword>
<evidence type="ECO:0000256" key="7">
    <source>
        <dbReference type="ARBA" id="ARBA00022692"/>
    </source>
</evidence>
<evidence type="ECO:0000256" key="1">
    <source>
        <dbReference type="ARBA" id="ARBA00004162"/>
    </source>
</evidence>
<evidence type="ECO:0000256" key="5">
    <source>
        <dbReference type="ARBA" id="ARBA00022527"/>
    </source>
</evidence>
<evidence type="ECO:0000256" key="4">
    <source>
        <dbReference type="ARBA" id="ARBA00022475"/>
    </source>
</evidence>
<keyword evidence="24" id="KW-1185">Reference proteome</keyword>
<dbReference type="FunFam" id="1.10.510.10:FF:000287">
    <property type="entry name" value="probable LRR receptor-like serine/threonine-protein kinase RKF3"/>
    <property type="match status" value="1"/>
</dbReference>
<feature type="binding site" evidence="18">
    <location>
        <position position="326"/>
    </location>
    <ligand>
        <name>ATP</name>
        <dbReference type="ChEBI" id="CHEBI:30616"/>
    </ligand>
</feature>
<evidence type="ECO:0000256" key="2">
    <source>
        <dbReference type="ARBA" id="ARBA00004479"/>
    </source>
</evidence>
<dbReference type="SUPFAM" id="SSF56112">
    <property type="entry name" value="Protein kinase-like (PK-like)"/>
    <property type="match status" value="1"/>
</dbReference>
<dbReference type="GO" id="GO:0005886">
    <property type="term" value="C:plasma membrane"/>
    <property type="evidence" value="ECO:0007669"/>
    <property type="project" value="UniProtKB-SubCell"/>
</dbReference>
<evidence type="ECO:0000256" key="16">
    <source>
        <dbReference type="ARBA" id="ARBA00047899"/>
    </source>
</evidence>
<evidence type="ECO:0000256" key="14">
    <source>
        <dbReference type="ARBA" id="ARBA00023170"/>
    </source>
</evidence>
<dbReference type="PANTHER" id="PTHR47989">
    <property type="entry name" value="OS01G0750732 PROTEIN"/>
    <property type="match status" value="1"/>
</dbReference>
<feature type="domain" description="Protein kinase" evidence="22">
    <location>
        <begin position="298"/>
        <end position="586"/>
    </location>
</feature>
<feature type="region of interest" description="Disordered" evidence="19">
    <location>
        <begin position="604"/>
        <end position="623"/>
    </location>
</feature>
<feature type="compositionally biased region" description="Low complexity" evidence="19">
    <location>
        <begin position="604"/>
        <end position="617"/>
    </location>
</feature>
<evidence type="ECO:0000256" key="12">
    <source>
        <dbReference type="ARBA" id="ARBA00022989"/>
    </source>
</evidence>
<evidence type="ECO:0000256" key="18">
    <source>
        <dbReference type="PROSITE-ProRule" id="PRU10141"/>
    </source>
</evidence>
<dbReference type="GO" id="GO:0005524">
    <property type="term" value="F:ATP binding"/>
    <property type="evidence" value="ECO:0007669"/>
    <property type="project" value="UniProtKB-UniRule"/>
</dbReference>
<evidence type="ECO:0000256" key="15">
    <source>
        <dbReference type="ARBA" id="ARBA00023180"/>
    </source>
</evidence>
<evidence type="ECO:0000313" key="24">
    <source>
        <dbReference type="Proteomes" id="UP001634007"/>
    </source>
</evidence>
<dbReference type="EC" id="2.7.11.1" evidence="3"/>
<dbReference type="Pfam" id="PF07714">
    <property type="entry name" value="PK_Tyr_Ser-Thr"/>
    <property type="match status" value="1"/>
</dbReference>
<evidence type="ECO:0000256" key="17">
    <source>
        <dbReference type="ARBA" id="ARBA00048679"/>
    </source>
</evidence>
<dbReference type="InterPro" id="IPR011009">
    <property type="entry name" value="Kinase-like_dom_sf"/>
</dbReference>
<feature type="transmembrane region" description="Helical" evidence="20">
    <location>
        <begin position="229"/>
        <end position="252"/>
    </location>
</feature>
<dbReference type="FunFam" id="3.30.200.20:FF:000542">
    <property type="entry name" value="Receptor-like serine/threonine-protein kinase At4g25390"/>
    <property type="match status" value="1"/>
</dbReference>
<keyword evidence="8 21" id="KW-0732">Signal</keyword>
<dbReference type="PANTHER" id="PTHR47989:SF62">
    <property type="entry name" value="OS05G0423500 PROTEIN"/>
    <property type="match status" value="1"/>
</dbReference>
<dbReference type="PROSITE" id="PS00108">
    <property type="entry name" value="PROTEIN_KINASE_ST"/>
    <property type="match status" value="1"/>
</dbReference>
<evidence type="ECO:0000313" key="23">
    <source>
        <dbReference type="EMBL" id="KAL3737313.1"/>
    </source>
</evidence>
<evidence type="ECO:0000256" key="19">
    <source>
        <dbReference type="SAM" id="MobiDB-lite"/>
    </source>
</evidence>
<evidence type="ECO:0000259" key="22">
    <source>
        <dbReference type="PROSITE" id="PS50011"/>
    </source>
</evidence>
<reference evidence="23 24" key="1">
    <citation type="submission" date="2024-11" db="EMBL/GenBank/DDBJ databases">
        <title>Chromosome-level genome assembly of Eucalyptus globulus Labill. provides insights into its genome evolution.</title>
        <authorList>
            <person name="Li X."/>
        </authorList>
    </citation>
    <scope>NUCLEOTIDE SEQUENCE [LARGE SCALE GENOMIC DNA]</scope>
    <source>
        <strain evidence="23">CL2024</strain>
        <tissue evidence="23">Fresh tender leaves</tissue>
    </source>
</reference>